<proteinExistence type="predicted"/>
<dbReference type="PROSITE" id="PS51186">
    <property type="entry name" value="GNAT"/>
    <property type="match status" value="1"/>
</dbReference>
<dbReference type="InterPro" id="IPR016181">
    <property type="entry name" value="Acyl_CoA_acyltransferase"/>
</dbReference>
<organism evidence="3 4">
    <name type="scientific">Streptomyces physcomitrii</name>
    <dbReference type="NCBI Taxonomy" id="2724184"/>
    <lineage>
        <taxon>Bacteria</taxon>
        <taxon>Bacillati</taxon>
        <taxon>Actinomycetota</taxon>
        <taxon>Actinomycetes</taxon>
        <taxon>Kitasatosporales</taxon>
        <taxon>Streptomycetaceae</taxon>
        <taxon>Streptomyces</taxon>
    </lineage>
</organism>
<dbReference type="Pfam" id="PF13302">
    <property type="entry name" value="Acetyltransf_3"/>
    <property type="match status" value="1"/>
</dbReference>
<feature type="domain" description="N-acetyltransferase" evidence="2">
    <location>
        <begin position="55"/>
        <end position="215"/>
    </location>
</feature>
<feature type="region of interest" description="Disordered" evidence="1">
    <location>
        <begin position="15"/>
        <end position="44"/>
    </location>
</feature>
<comment type="caution">
    <text evidence="3">The sequence shown here is derived from an EMBL/GenBank/DDBJ whole genome shotgun (WGS) entry which is preliminary data.</text>
</comment>
<evidence type="ECO:0000259" key="2">
    <source>
        <dbReference type="PROSITE" id="PS51186"/>
    </source>
</evidence>
<reference evidence="3 4" key="1">
    <citation type="submission" date="2020-04" db="EMBL/GenBank/DDBJ databases">
        <title>Phylogenetic Diversity and Antibacterial Activity against Ralstonia solanacearum of Endophytic Actinomycete Isolated from Moss.</title>
        <authorList>
            <person name="Zhuang X."/>
        </authorList>
    </citation>
    <scope>NUCLEOTIDE SEQUENCE [LARGE SCALE GENOMIC DNA]</scope>
    <source>
        <strain evidence="3 4">LD120</strain>
    </source>
</reference>
<dbReference type="InterPro" id="IPR000182">
    <property type="entry name" value="GNAT_dom"/>
</dbReference>
<dbReference type="PANTHER" id="PTHR43792:SF1">
    <property type="entry name" value="N-ACETYLTRANSFERASE DOMAIN-CONTAINING PROTEIN"/>
    <property type="match status" value="1"/>
</dbReference>
<evidence type="ECO:0000256" key="1">
    <source>
        <dbReference type="SAM" id="MobiDB-lite"/>
    </source>
</evidence>
<name>A0ABX1HD00_9ACTN</name>
<dbReference type="Proteomes" id="UP000772196">
    <property type="component" value="Unassembled WGS sequence"/>
</dbReference>
<evidence type="ECO:0000313" key="3">
    <source>
        <dbReference type="EMBL" id="NKI45059.1"/>
    </source>
</evidence>
<dbReference type="SUPFAM" id="SSF55729">
    <property type="entry name" value="Acyl-CoA N-acyltransferases (Nat)"/>
    <property type="match status" value="1"/>
</dbReference>
<dbReference type="PANTHER" id="PTHR43792">
    <property type="entry name" value="GNAT FAMILY, PUTATIVE (AFU_ORTHOLOGUE AFUA_3G00765)-RELATED-RELATED"/>
    <property type="match status" value="1"/>
</dbReference>
<dbReference type="Gene3D" id="3.40.630.30">
    <property type="match status" value="1"/>
</dbReference>
<dbReference type="InterPro" id="IPR051531">
    <property type="entry name" value="N-acetyltransferase"/>
</dbReference>
<sequence>MGFQYSACRGAQDTGSLFSGTAHPAEGPLVTEPRTPGSLTAPRTAVAPDRPLPAVDLRVPTDEDAYAWHRVFADPEVMEFHGGRSAELSVYEELTARQRRHDAERGFCLWTMLGPGGEVLGFTGAQPWPHSWGPEGEIEIGWRLGRDHWGRGYATAAAEATLERLRAAGVGRVVAMVDARNARSVAVTRRLGMELAETFLTPVSRREGHCYRLAL</sequence>
<evidence type="ECO:0000313" key="4">
    <source>
        <dbReference type="Proteomes" id="UP000772196"/>
    </source>
</evidence>
<accession>A0ABX1HD00</accession>
<gene>
    <name evidence="3" type="ORF">HFV08_28210</name>
</gene>
<dbReference type="EMBL" id="JAAWWP010000025">
    <property type="protein sequence ID" value="NKI45059.1"/>
    <property type="molecule type" value="Genomic_DNA"/>
</dbReference>
<keyword evidence="4" id="KW-1185">Reference proteome</keyword>
<protein>
    <submittedName>
        <fullName evidence="3">GNAT family N-acetyltransferase</fullName>
    </submittedName>
</protein>